<dbReference type="InterPro" id="IPR045005">
    <property type="entry name" value="BPM1-6"/>
</dbReference>
<dbReference type="Gene3D" id="3.30.710.10">
    <property type="entry name" value="Potassium Channel Kv1.1, Chain A"/>
    <property type="match status" value="1"/>
</dbReference>
<feature type="domain" description="BPM/SPOP BACK" evidence="4">
    <location>
        <begin position="83"/>
        <end position="139"/>
    </location>
</feature>
<comment type="pathway">
    <text evidence="1">Protein modification; protein ubiquitination.</text>
</comment>
<accession>A0AAV5CBE3</accession>
<dbReference type="InterPro" id="IPR000210">
    <property type="entry name" value="BTB/POZ_dom"/>
</dbReference>
<dbReference type="Pfam" id="PF24570">
    <property type="entry name" value="BACK_BPM_SPOP"/>
    <property type="match status" value="1"/>
</dbReference>
<dbReference type="PANTHER" id="PTHR26379">
    <property type="entry name" value="BTB/POZ AND MATH DOMAIN-CONTAINING PROTEIN 1"/>
    <property type="match status" value="1"/>
</dbReference>
<dbReference type="SUPFAM" id="SSF54695">
    <property type="entry name" value="POZ domain"/>
    <property type="match status" value="1"/>
</dbReference>
<name>A0AAV5CBE3_ELECO</name>
<evidence type="ECO:0000313" key="6">
    <source>
        <dbReference type="Proteomes" id="UP001054889"/>
    </source>
</evidence>
<dbReference type="EMBL" id="BQKI01000005">
    <property type="protein sequence ID" value="GJM95621.1"/>
    <property type="molecule type" value="Genomic_DNA"/>
</dbReference>
<gene>
    <name evidence="5" type="primary">ga12384</name>
    <name evidence="5" type="ORF">PR202_ga12384</name>
</gene>
<dbReference type="Gene3D" id="1.25.40.420">
    <property type="match status" value="1"/>
</dbReference>
<reference evidence="5" key="1">
    <citation type="journal article" date="2018" name="DNA Res.">
        <title>Multiple hybrid de novo genome assembly of finger millet, an orphan allotetraploid crop.</title>
        <authorList>
            <person name="Hatakeyama M."/>
            <person name="Aluri S."/>
            <person name="Balachadran M.T."/>
            <person name="Sivarajan S.R."/>
            <person name="Patrignani A."/>
            <person name="Gruter S."/>
            <person name="Poveda L."/>
            <person name="Shimizu-Inatsugi R."/>
            <person name="Baeten J."/>
            <person name="Francoijs K.J."/>
            <person name="Nataraja K.N."/>
            <person name="Reddy Y.A.N."/>
            <person name="Phadnis S."/>
            <person name="Ravikumar R.L."/>
            <person name="Schlapbach R."/>
            <person name="Sreeman S.M."/>
            <person name="Shimizu K.K."/>
        </authorList>
    </citation>
    <scope>NUCLEOTIDE SEQUENCE</scope>
</reference>
<evidence type="ECO:0000256" key="2">
    <source>
        <dbReference type="ARBA" id="ARBA00010846"/>
    </source>
</evidence>
<dbReference type="Pfam" id="PF00651">
    <property type="entry name" value="BTB"/>
    <property type="match status" value="1"/>
</dbReference>
<dbReference type="InterPro" id="IPR011333">
    <property type="entry name" value="SKP1/BTB/POZ_sf"/>
</dbReference>
<keyword evidence="6" id="KW-1185">Reference proteome</keyword>
<evidence type="ECO:0000256" key="1">
    <source>
        <dbReference type="ARBA" id="ARBA00004906"/>
    </source>
</evidence>
<comment type="caution">
    <text evidence="5">The sequence shown here is derived from an EMBL/GenBank/DDBJ whole genome shotgun (WGS) entry which is preliminary data.</text>
</comment>
<dbReference type="PANTHER" id="PTHR26379:SF180">
    <property type="entry name" value="TRAF TRANSCRIPTION FACTOR"/>
    <property type="match status" value="1"/>
</dbReference>
<reference evidence="5" key="2">
    <citation type="submission" date="2021-12" db="EMBL/GenBank/DDBJ databases">
        <title>Resequencing data analysis of finger millet.</title>
        <authorList>
            <person name="Hatakeyama M."/>
            <person name="Aluri S."/>
            <person name="Balachadran M.T."/>
            <person name="Sivarajan S.R."/>
            <person name="Poveda L."/>
            <person name="Shimizu-Inatsugi R."/>
            <person name="Schlapbach R."/>
            <person name="Sreeman S.M."/>
            <person name="Shimizu K.K."/>
        </authorList>
    </citation>
    <scope>NUCLEOTIDE SEQUENCE</scope>
</reference>
<evidence type="ECO:0000259" key="3">
    <source>
        <dbReference type="Pfam" id="PF00651"/>
    </source>
</evidence>
<evidence type="ECO:0000259" key="4">
    <source>
        <dbReference type="Pfam" id="PF24570"/>
    </source>
</evidence>
<protein>
    <recommendedName>
        <fullName evidence="7">BTB domain-containing protein</fullName>
    </recommendedName>
</protein>
<proteinExistence type="inferred from homology"/>
<dbReference type="GO" id="GO:0016567">
    <property type="term" value="P:protein ubiquitination"/>
    <property type="evidence" value="ECO:0007669"/>
    <property type="project" value="InterPro"/>
</dbReference>
<evidence type="ECO:0008006" key="7">
    <source>
        <dbReference type="Google" id="ProtNLM"/>
    </source>
</evidence>
<dbReference type="Proteomes" id="UP001054889">
    <property type="component" value="Unassembled WGS sequence"/>
</dbReference>
<dbReference type="InterPro" id="IPR056423">
    <property type="entry name" value="BACK_BPM_SPOP"/>
</dbReference>
<comment type="similarity">
    <text evidence="2">Belongs to the Tdpoz family.</text>
</comment>
<sequence>MVEFFGEMKEKTSVCVEIKEIEPTVFKALLQFIYTDMVPELDENKKTMTAMAQHLLVAAHRYGLERLKVICERKIAHRIDCDTVASVLALAEQHGCSQLKAKCVEYIAGGSTANLRSILATEGFKHLQATSPSVLTELLMAAHQKINK</sequence>
<organism evidence="5 6">
    <name type="scientific">Eleusine coracana subsp. coracana</name>
    <dbReference type="NCBI Taxonomy" id="191504"/>
    <lineage>
        <taxon>Eukaryota</taxon>
        <taxon>Viridiplantae</taxon>
        <taxon>Streptophyta</taxon>
        <taxon>Embryophyta</taxon>
        <taxon>Tracheophyta</taxon>
        <taxon>Spermatophyta</taxon>
        <taxon>Magnoliopsida</taxon>
        <taxon>Liliopsida</taxon>
        <taxon>Poales</taxon>
        <taxon>Poaceae</taxon>
        <taxon>PACMAD clade</taxon>
        <taxon>Chloridoideae</taxon>
        <taxon>Cynodonteae</taxon>
        <taxon>Eleusininae</taxon>
        <taxon>Eleusine</taxon>
    </lineage>
</organism>
<evidence type="ECO:0000313" key="5">
    <source>
        <dbReference type="EMBL" id="GJM95621.1"/>
    </source>
</evidence>
<feature type="domain" description="BTB" evidence="3">
    <location>
        <begin position="6"/>
        <end position="77"/>
    </location>
</feature>
<dbReference type="AlphaFoldDB" id="A0AAV5CBE3"/>